<evidence type="ECO:0000256" key="1">
    <source>
        <dbReference type="SAM" id="MobiDB-lite"/>
    </source>
</evidence>
<organism evidence="2 3">
    <name type="scientific">Sphenodon punctatus</name>
    <name type="common">Tuatara</name>
    <name type="synonym">Hatteria punctata</name>
    <dbReference type="NCBI Taxonomy" id="8508"/>
    <lineage>
        <taxon>Eukaryota</taxon>
        <taxon>Metazoa</taxon>
        <taxon>Chordata</taxon>
        <taxon>Craniata</taxon>
        <taxon>Vertebrata</taxon>
        <taxon>Euteleostomi</taxon>
        <taxon>Lepidosauria</taxon>
        <taxon>Sphenodontia</taxon>
        <taxon>Sphenodontidae</taxon>
        <taxon>Sphenodon</taxon>
    </lineage>
</organism>
<feature type="region of interest" description="Disordered" evidence="1">
    <location>
        <begin position="1"/>
        <end position="33"/>
    </location>
</feature>
<reference evidence="2" key="1">
    <citation type="submission" date="2025-08" db="UniProtKB">
        <authorList>
            <consortium name="Ensembl"/>
        </authorList>
    </citation>
    <scope>IDENTIFICATION</scope>
</reference>
<dbReference type="PANTHER" id="PTHR46657:SF1">
    <property type="entry name" value="CENTROSOMAL PROTEIN OF 128 KDA"/>
    <property type="match status" value="1"/>
</dbReference>
<dbReference type="InterPro" id="IPR026652">
    <property type="entry name" value="CEP128"/>
</dbReference>
<proteinExistence type="predicted"/>
<keyword evidence="3" id="KW-1185">Reference proteome</keyword>
<accession>A0A8D0GZT7</accession>
<name>A0A8D0GZT7_SPHPU</name>
<dbReference type="GO" id="GO:0000922">
    <property type="term" value="C:spindle pole"/>
    <property type="evidence" value="ECO:0007669"/>
    <property type="project" value="TreeGrafter"/>
</dbReference>
<protein>
    <submittedName>
        <fullName evidence="2">Uncharacterized protein</fullName>
    </submittedName>
</protein>
<sequence>MADSSSDSDNFLRGRVGRRGPLRATHSRAQNHCTEDVTTKIHTLASTLQDTNRNLRHVDQMLGQYREYNNEQTEAIATLKETLEQSIGQLRSQRLSRNSGMRSTSLSSLC</sequence>
<evidence type="ECO:0000313" key="3">
    <source>
        <dbReference type="Proteomes" id="UP000694392"/>
    </source>
</evidence>
<dbReference type="PANTHER" id="PTHR46657">
    <property type="entry name" value="CENTROSOMAL PROTEIN OF 128 KDA"/>
    <property type="match status" value="1"/>
</dbReference>
<dbReference type="GO" id="GO:0005814">
    <property type="term" value="C:centriole"/>
    <property type="evidence" value="ECO:0007669"/>
    <property type="project" value="TreeGrafter"/>
</dbReference>
<evidence type="ECO:0000313" key="2">
    <source>
        <dbReference type="Ensembl" id="ENSSPUP00000013927.1"/>
    </source>
</evidence>
<dbReference type="Proteomes" id="UP000694392">
    <property type="component" value="Unplaced"/>
</dbReference>
<reference evidence="2" key="2">
    <citation type="submission" date="2025-09" db="UniProtKB">
        <authorList>
            <consortium name="Ensembl"/>
        </authorList>
    </citation>
    <scope>IDENTIFICATION</scope>
</reference>
<feature type="region of interest" description="Disordered" evidence="1">
    <location>
        <begin position="90"/>
        <end position="110"/>
    </location>
</feature>
<dbReference type="AlphaFoldDB" id="A0A8D0GZT7"/>
<dbReference type="Ensembl" id="ENSSPUT00000014859.1">
    <property type="protein sequence ID" value="ENSSPUP00000013927.1"/>
    <property type="gene ID" value="ENSSPUG00000010732.1"/>
</dbReference>